<name>A0A6C0H4Z5_9ZZZZ</name>
<protein>
    <submittedName>
        <fullName evidence="2">Uncharacterized protein</fullName>
    </submittedName>
</protein>
<organism evidence="2">
    <name type="scientific">viral metagenome</name>
    <dbReference type="NCBI Taxonomy" id="1070528"/>
    <lineage>
        <taxon>unclassified sequences</taxon>
        <taxon>metagenomes</taxon>
        <taxon>organismal metagenomes</taxon>
    </lineage>
</organism>
<evidence type="ECO:0000313" key="2">
    <source>
        <dbReference type="EMBL" id="QHT75632.1"/>
    </source>
</evidence>
<feature type="transmembrane region" description="Helical" evidence="1">
    <location>
        <begin position="6"/>
        <end position="31"/>
    </location>
</feature>
<sequence>MSKSIFSIYLFTDFIILIYSLFFIYLFIYIIMENIFLQKLGDLIQNKKKFLLSKINDIKSKYDSNNYLESVHNDYQNYKNTIVNDKTELLNAFKKIDTYLDSILLSKKLNSYEITKIQNEKNNILNIISLLQSEINDLS</sequence>
<accession>A0A6C0H4Z5</accession>
<keyword evidence="1" id="KW-0472">Membrane</keyword>
<keyword evidence="1" id="KW-0812">Transmembrane</keyword>
<proteinExistence type="predicted"/>
<evidence type="ECO:0000256" key="1">
    <source>
        <dbReference type="SAM" id="Phobius"/>
    </source>
</evidence>
<reference evidence="2" key="1">
    <citation type="journal article" date="2020" name="Nature">
        <title>Giant virus diversity and host interactions through global metagenomics.</title>
        <authorList>
            <person name="Schulz F."/>
            <person name="Roux S."/>
            <person name="Paez-Espino D."/>
            <person name="Jungbluth S."/>
            <person name="Walsh D.A."/>
            <person name="Denef V.J."/>
            <person name="McMahon K.D."/>
            <person name="Konstantinidis K.T."/>
            <person name="Eloe-Fadrosh E.A."/>
            <person name="Kyrpides N.C."/>
            <person name="Woyke T."/>
        </authorList>
    </citation>
    <scope>NUCLEOTIDE SEQUENCE</scope>
    <source>
        <strain evidence="2">GVMAG-M-3300023179-71</strain>
    </source>
</reference>
<keyword evidence="1" id="KW-1133">Transmembrane helix</keyword>
<dbReference type="AlphaFoldDB" id="A0A6C0H4Z5"/>
<dbReference type="EMBL" id="MN739880">
    <property type="protein sequence ID" value="QHT75632.1"/>
    <property type="molecule type" value="Genomic_DNA"/>
</dbReference>